<protein>
    <recommendedName>
        <fullName evidence="1">Peptidase S9 prolyl oligopeptidase catalytic domain-containing protein</fullName>
    </recommendedName>
</protein>
<dbReference type="InterPro" id="IPR050585">
    <property type="entry name" value="Xaa-Pro_dipeptidyl-ppase/CocE"/>
</dbReference>
<dbReference type="SUPFAM" id="SSF69304">
    <property type="entry name" value="Tricorn protease N-terminal domain"/>
    <property type="match status" value="1"/>
</dbReference>
<organism evidence="2 3">
    <name type="scientific">Steccherinum ochraceum</name>
    <dbReference type="NCBI Taxonomy" id="92696"/>
    <lineage>
        <taxon>Eukaryota</taxon>
        <taxon>Fungi</taxon>
        <taxon>Dikarya</taxon>
        <taxon>Basidiomycota</taxon>
        <taxon>Agaricomycotina</taxon>
        <taxon>Agaricomycetes</taxon>
        <taxon>Polyporales</taxon>
        <taxon>Steccherinaceae</taxon>
        <taxon>Steccherinum</taxon>
    </lineage>
</organism>
<dbReference type="InterPro" id="IPR011042">
    <property type="entry name" value="6-blade_b-propeller_TolB-like"/>
</dbReference>
<dbReference type="Proteomes" id="UP000292702">
    <property type="component" value="Unassembled WGS sequence"/>
</dbReference>
<dbReference type="GO" id="GO:0006508">
    <property type="term" value="P:proteolysis"/>
    <property type="evidence" value="ECO:0007669"/>
    <property type="project" value="InterPro"/>
</dbReference>
<name>A0A4R0RQT2_9APHY</name>
<reference evidence="2 3" key="1">
    <citation type="submission" date="2018-11" db="EMBL/GenBank/DDBJ databases">
        <title>Genome assembly of Steccherinum ochraceum LE-BIN_3174, the white-rot fungus of the Steccherinaceae family (The Residual Polyporoid clade, Polyporales, Basidiomycota).</title>
        <authorList>
            <person name="Fedorova T.V."/>
            <person name="Glazunova O.A."/>
            <person name="Landesman E.O."/>
            <person name="Moiseenko K.V."/>
            <person name="Psurtseva N.V."/>
            <person name="Savinova O.S."/>
            <person name="Shakhova N.V."/>
            <person name="Tyazhelova T.V."/>
            <person name="Vasina D.V."/>
        </authorList>
    </citation>
    <scope>NUCLEOTIDE SEQUENCE [LARGE SCALE GENOMIC DNA]</scope>
    <source>
        <strain evidence="2 3">LE-BIN_3174</strain>
    </source>
</reference>
<dbReference type="InterPro" id="IPR001375">
    <property type="entry name" value="Peptidase_S9_cat"/>
</dbReference>
<evidence type="ECO:0000259" key="1">
    <source>
        <dbReference type="Pfam" id="PF00326"/>
    </source>
</evidence>
<dbReference type="OrthoDB" id="43744at2759"/>
<keyword evidence="3" id="KW-1185">Reference proteome</keyword>
<dbReference type="PANTHER" id="PTHR43056:SF5">
    <property type="entry name" value="PEPTIDASE S9 PROLYL OLIGOPEPTIDASE CATALYTIC DOMAIN-CONTAINING PROTEIN"/>
    <property type="match status" value="1"/>
</dbReference>
<gene>
    <name evidence="2" type="ORF">EIP91_007187</name>
</gene>
<evidence type="ECO:0000313" key="2">
    <source>
        <dbReference type="EMBL" id="TCD69563.1"/>
    </source>
</evidence>
<feature type="domain" description="Peptidase S9 prolyl oligopeptidase catalytic" evidence="1">
    <location>
        <begin position="465"/>
        <end position="628"/>
    </location>
</feature>
<comment type="caution">
    <text evidence="2">The sequence shown here is derived from an EMBL/GenBank/DDBJ whole genome shotgun (WGS) entry which is preliminary data.</text>
</comment>
<dbReference type="Gene3D" id="3.40.50.1820">
    <property type="entry name" value="alpha/beta hydrolase"/>
    <property type="match status" value="1"/>
</dbReference>
<sequence>MRRSLPIQHLSYLGQHNETSTTKPAMMATASYGTWKSPITADSVIETAASIDDVIVDPVTSAIYHLERRSNEGGRNVLIQTEHHSDLFEEGWNCRTRVQEYGGGTAKAYDSVVYLSNFKDGRVYAVKERSSPEAITPGKAPLLHAEIEPNYIIAAVLEDHTQLEPANVVTIICFINTLTKTVHPLISAVDFYATSAFSPDGSHLVWQQPKHPDMPWESGEIYVGVVTYDASSQTIVVTNTQYVAGKHSEAGAAYPFWVNGDVLIFTVDVSGFQNPWTYSVSTKKAAPILAEPRDEEFSLPGWSLGGSFGVVVHPGDNNTNTTILFSAFKDGRSQLYLLTPCSGVIEELVSPYVVISSFRRVTDGNVVFIGTKVDEGVTLVHCNLDDYASPHFTALAGKTHSKFSPAFFSRPRSITLNTGPEDEPLYVLYYPPTNPEYEAPEDERPPAIVHVHGGPTRHELQGLKMTVQYFTSRGWAWVGVDHGGSSDHGRKYICPNKERLKGNWGIVDARDCVLAAQQLPVAPHNLIDPTRAALRGPSAGRYTVLETLCLYPDVFAAGTSLYGISDLVKLAEFTHKLEPQYMAKLLGGFVTDEEVKKIYVERSPVNNAHKIKCPLLIEQGSVDPAVPPA</sequence>
<dbReference type="AlphaFoldDB" id="A0A4R0RQT2"/>
<dbReference type="Pfam" id="PF00326">
    <property type="entry name" value="Peptidase_S9"/>
    <property type="match status" value="1"/>
</dbReference>
<evidence type="ECO:0000313" key="3">
    <source>
        <dbReference type="Proteomes" id="UP000292702"/>
    </source>
</evidence>
<dbReference type="Gene3D" id="2.120.10.30">
    <property type="entry name" value="TolB, C-terminal domain"/>
    <property type="match status" value="1"/>
</dbReference>
<dbReference type="InterPro" id="IPR029058">
    <property type="entry name" value="AB_hydrolase_fold"/>
</dbReference>
<dbReference type="STRING" id="92696.A0A4R0RQT2"/>
<dbReference type="EMBL" id="RWJN01000039">
    <property type="protein sequence ID" value="TCD69563.1"/>
    <property type="molecule type" value="Genomic_DNA"/>
</dbReference>
<dbReference type="PANTHER" id="PTHR43056">
    <property type="entry name" value="PEPTIDASE S9 PROLYL OLIGOPEPTIDASE"/>
    <property type="match status" value="1"/>
</dbReference>
<dbReference type="SUPFAM" id="SSF53474">
    <property type="entry name" value="alpha/beta-Hydrolases"/>
    <property type="match status" value="1"/>
</dbReference>
<accession>A0A4R0RQT2</accession>
<proteinExistence type="predicted"/>
<dbReference type="GO" id="GO:0008236">
    <property type="term" value="F:serine-type peptidase activity"/>
    <property type="evidence" value="ECO:0007669"/>
    <property type="project" value="InterPro"/>
</dbReference>